<dbReference type="EMBL" id="GGEC01032948">
    <property type="protein sequence ID" value="MBX13432.1"/>
    <property type="molecule type" value="Transcribed_RNA"/>
</dbReference>
<proteinExistence type="predicted"/>
<dbReference type="AlphaFoldDB" id="A0A2P2L618"/>
<organism evidence="1">
    <name type="scientific">Rhizophora mucronata</name>
    <name type="common">Asiatic mangrove</name>
    <dbReference type="NCBI Taxonomy" id="61149"/>
    <lineage>
        <taxon>Eukaryota</taxon>
        <taxon>Viridiplantae</taxon>
        <taxon>Streptophyta</taxon>
        <taxon>Embryophyta</taxon>
        <taxon>Tracheophyta</taxon>
        <taxon>Spermatophyta</taxon>
        <taxon>Magnoliopsida</taxon>
        <taxon>eudicotyledons</taxon>
        <taxon>Gunneridae</taxon>
        <taxon>Pentapetalae</taxon>
        <taxon>rosids</taxon>
        <taxon>fabids</taxon>
        <taxon>Malpighiales</taxon>
        <taxon>Rhizophoraceae</taxon>
        <taxon>Rhizophora</taxon>
    </lineage>
</organism>
<accession>A0A2P2L618</accession>
<protein>
    <submittedName>
        <fullName evidence="1">Uncharacterized protein</fullName>
    </submittedName>
</protein>
<name>A0A2P2L618_RHIMU</name>
<dbReference type="EMBL" id="GGEC01032950">
    <property type="protein sequence ID" value="MBX13434.1"/>
    <property type="molecule type" value="Transcribed_RNA"/>
</dbReference>
<sequence length="79" mass="9225">MFLLCSETLCQSSQIQQLKPEVKLAATHPALAHKEWHPRHGLTNSLLYRQPQHFHCARQRLQTQRMLMLHSQVPADNPF</sequence>
<reference evidence="1" key="1">
    <citation type="submission" date="2018-02" db="EMBL/GenBank/DDBJ databases">
        <title>Rhizophora mucronata_Transcriptome.</title>
        <authorList>
            <person name="Meera S.P."/>
            <person name="Sreeshan A."/>
            <person name="Augustine A."/>
        </authorList>
    </citation>
    <scope>NUCLEOTIDE SEQUENCE</scope>
    <source>
        <tissue evidence="1">Leaf</tissue>
    </source>
</reference>
<evidence type="ECO:0000313" key="1">
    <source>
        <dbReference type="EMBL" id="MBX13432.1"/>
    </source>
</evidence>